<gene>
    <name evidence="1" type="ORF">KUCAC02_031079</name>
</gene>
<reference evidence="1" key="1">
    <citation type="submission" date="2022-05" db="EMBL/GenBank/DDBJ databases">
        <title>Chromosome-level genome of Chaenocephalus aceratus.</title>
        <authorList>
            <person name="Park H."/>
        </authorList>
    </citation>
    <scope>NUCLEOTIDE SEQUENCE</scope>
    <source>
        <strain evidence="1">KU_202001</strain>
    </source>
</reference>
<proteinExistence type="predicted"/>
<keyword evidence="2" id="KW-1185">Reference proteome</keyword>
<dbReference type="EMBL" id="CM043789">
    <property type="protein sequence ID" value="KAI4827701.1"/>
    <property type="molecule type" value="Genomic_DNA"/>
</dbReference>
<evidence type="ECO:0000313" key="1">
    <source>
        <dbReference type="EMBL" id="KAI4827701.1"/>
    </source>
</evidence>
<comment type="caution">
    <text evidence="1">The sequence shown here is derived from an EMBL/GenBank/DDBJ whole genome shotgun (WGS) entry which is preliminary data.</text>
</comment>
<evidence type="ECO:0000313" key="2">
    <source>
        <dbReference type="Proteomes" id="UP001057452"/>
    </source>
</evidence>
<protein>
    <submittedName>
        <fullName evidence="1">Uncharacterized protein</fullName>
    </submittedName>
</protein>
<sequence length="127" mass="14054">MPGSLSNEDEGQDDMDFEDDMPDDDDEGERNTVPLTPLDSFFSDSDSLKQQKKQKPKKMKEGKMPKVKKRKKEVCFLLLRCLCNLNERQRTVSGSEEAGSSVTVTASVSLGHQGTLWSGDSVPVVSV</sequence>
<name>A0ACB9XLU7_CHAAC</name>
<organism evidence="1 2">
    <name type="scientific">Chaenocephalus aceratus</name>
    <name type="common">Blackfin icefish</name>
    <name type="synonym">Chaenichthys aceratus</name>
    <dbReference type="NCBI Taxonomy" id="36190"/>
    <lineage>
        <taxon>Eukaryota</taxon>
        <taxon>Metazoa</taxon>
        <taxon>Chordata</taxon>
        <taxon>Craniata</taxon>
        <taxon>Vertebrata</taxon>
        <taxon>Euteleostomi</taxon>
        <taxon>Actinopterygii</taxon>
        <taxon>Neopterygii</taxon>
        <taxon>Teleostei</taxon>
        <taxon>Neoteleostei</taxon>
        <taxon>Acanthomorphata</taxon>
        <taxon>Eupercaria</taxon>
        <taxon>Perciformes</taxon>
        <taxon>Notothenioidei</taxon>
        <taxon>Channichthyidae</taxon>
        <taxon>Chaenocephalus</taxon>
    </lineage>
</organism>
<accession>A0ACB9XLU7</accession>
<dbReference type="Proteomes" id="UP001057452">
    <property type="component" value="Chromosome 5"/>
</dbReference>